<dbReference type="EMBL" id="LXWW01000373">
    <property type="protein sequence ID" value="OAO13556.1"/>
    <property type="molecule type" value="Genomic_DNA"/>
</dbReference>
<feature type="transmembrane region" description="Helical" evidence="6">
    <location>
        <begin position="102"/>
        <end position="122"/>
    </location>
</feature>
<dbReference type="CDD" id="cd17353">
    <property type="entry name" value="MFS_OFA_like"/>
    <property type="match status" value="1"/>
</dbReference>
<feature type="transmembrane region" description="Helical" evidence="6">
    <location>
        <begin position="193"/>
        <end position="213"/>
    </location>
</feature>
<keyword evidence="9" id="KW-1185">Reference proteome</keyword>
<evidence type="ECO:0000256" key="6">
    <source>
        <dbReference type="SAM" id="Phobius"/>
    </source>
</evidence>
<protein>
    <recommendedName>
        <fullName evidence="7">Major facilitator superfamily (MFS) profile domain-containing protein</fullName>
    </recommendedName>
</protein>
<comment type="caution">
    <text evidence="8">The sequence shown here is derived from an EMBL/GenBank/DDBJ whole genome shotgun (WGS) entry which is preliminary data.</text>
</comment>
<dbReference type="Proteomes" id="UP000078348">
    <property type="component" value="Unassembled WGS sequence"/>
</dbReference>
<evidence type="ECO:0000256" key="2">
    <source>
        <dbReference type="ARBA" id="ARBA00022448"/>
    </source>
</evidence>
<dbReference type="InterPro" id="IPR011701">
    <property type="entry name" value="MFS"/>
</dbReference>
<organism evidence="8 9">
    <name type="scientific">Blastocystis sp. subtype 1 (strain ATCC 50177 / NandII)</name>
    <dbReference type="NCBI Taxonomy" id="478820"/>
    <lineage>
        <taxon>Eukaryota</taxon>
        <taxon>Sar</taxon>
        <taxon>Stramenopiles</taxon>
        <taxon>Bigyra</taxon>
        <taxon>Opalozoa</taxon>
        <taxon>Opalinata</taxon>
        <taxon>Blastocystidae</taxon>
        <taxon>Blastocystis</taxon>
    </lineage>
</organism>
<feature type="transmembrane region" description="Helical" evidence="6">
    <location>
        <begin position="285"/>
        <end position="305"/>
    </location>
</feature>
<evidence type="ECO:0000313" key="9">
    <source>
        <dbReference type="Proteomes" id="UP000078348"/>
    </source>
</evidence>
<dbReference type="InterPro" id="IPR052983">
    <property type="entry name" value="MFS_Riboflavin_Transporter"/>
</dbReference>
<proteinExistence type="predicted"/>
<dbReference type="InterPro" id="IPR036259">
    <property type="entry name" value="MFS_trans_sf"/>
</dbReference>
<keyword evidence="2" id="KW-0813">Transport</keyword>
<dbReference type="PROSITE" id="PS50850">
    <property type="entry name" value="MFS"/>
    <property type="match status" value="1"/>
</dbReference>
<dbReference type="InterPro" id="IPR020846">
    <property type="entry name" value="MFS_dom"/>
</dbReference>
<keyword evidence="5 6" id="KW-0472">Membrane</keyword>
<accession>A0A196SB57</accession>
<feature type="transmembrane region" description="Helical" evidence="6">
    <location>
        <begin position="253"/>
        <end position="273"/>
    </location>
</feature>
<dbReference type="OrthoDB" id="410267at2759"/>
<sequence length="441" mass="49111">MHAKALLTLVGGILIHITLGTMYTSSNLTPYVVSYLHVAKKHAYIDSSLSPWLFALQSLGQAIAMVIGGTLQRLFGIRLAMITGCCLVTISTLCGYWTVNNYFVICSTYGLIFGLGIGIAYSSPLTAAMKWFPKSRGLVNGLILFGFGFGSLIFNFLQTFIINPKNVKPILDPTGVSDEKFFPLEVCTRVPKVFLVMGACYFALQLIGLLMISEPTEEEVKEMTAQTEDLLDNAKPEEEGMCTKDAMKQCTFWQLWFTIMFVSITNIFISSFFKFFGQMIIHDDFFLTLVASISSICNGICRPFWGWVNDKLGYKKTMSLMLTIFTAFLATFAFTPENCKWRFMLWVCMLYFCIGGAFAVFPAYTHLCFGSKYFGSIYGMAFSSIIVSAITAALFVTTMVKKIGVMGITISLSCLMVIGLIVTIAPKAWTYHDVEKKENPV</sequence>
<evidence type="ECO:0000259" key="7">
    <source>
        <dbReference type="PROSITE" id="PS50850"/>
    </source>
</evidence>
<dbReference type="STRING" id="478820.A0A196SB57"/>
<comment type="subcellular location">
    <subcellularLocation>
        <location evidence="1">Membrane</location>
        <topology evidence="1">Multi-pass membrane protein</topology>
    </subcellularLocation>
</comment>
<evidence type="ECO:0000256" key="5">
    <source>
        <dbReference type="ARBA" id="ARBA00023136"/>
    </source>
</evidence>
<evidence type="ECO:0000256" key="4">
    <source>
        <dbReference type="ARBA" id="ARBA00022989"/>
    </source>
</evidence>
<feature type="transmembrane region" description="Helical" evidence="6">
    <location>
        <begin position="376"/>
        <end position="396"/>
    </location>
</feature>
<feature type="transmembrane region" description="Helical" evidence="6">
    <location>
        <begin position="75"/>
        <end position="95"/>
    </location>
</feature>
<evidence type="ECO:0000313" key="8">
    <source>
        <dbReference type="EMBL" id="OAO13556.1"/>
    </source>
</evidence>
<name>A0A196SB57_BLAHN</name>
<feature type="transmembrane region" description="Helical" evidence="6">
    <location>
        <begin position="403"/>
        <end position="425"/>
    </location>
</feature>
<dbReference type="GO" id="GO:0022857">
    <property type="term" value="F:transmembrane transporter activity"/>
    <property type="evidence" value="ECO:0007669"/>
    <property type="project" value="InterPro"/>
</dbReference>
<evidence type="ECO:0000256" key="1">
    <source>
        <dbReference type="ARBA" id="ARBA00004141"/>
    </source>
</evidence>
<evidence type="ECO:0000256" key="3">
    <source>
        <dbReference type="ARBA" id="ARBA00022692"/>
    </source>
</evidence>
<gene>
    <name evidence="8" type="ORF">AV274_4752</name>
</gene>
<feature type="transmembrane region" description="Helical" evidence="6">
    <location>
        <begin position="142"/>
        <end position="162"/>
    </location>
</feature>
<dbReference type="SUPFAM" id="SSF103473">
    <property type="entry name" value="MFS general substrate transporter"/>
    <property type="match status" value="1"/>
</dbReference>
<dbReference type="PANTHER" id="PTHR43385">
    <property type="entry name" value="RIBOFLAVIN TRANSPORTER RIBJ"/>
    <property type="match status" value="1"/>
</dbReference>
<dbReference type="PANTHER" id="PTHR43385:SF1">
    <property type="entry name" value="RIBOFLAVIN TRANSPORTER RIBJ"/>
    <property type="match status" value="1"/>
</dbReference>
<feature type="domain" description="Major facilitator superfamily (MFS) profile" evidence="7">
    <location>
        <begin position="4"/>
        <end position="431"/>
    </location>
</feature>
<feature type="transmembrane region" description="Helical" evidence="6">
    <location>
        <begin position="343"/>
        <end position="364"/>
    </location>
</feature>
<dbReference type="Gene3D" id="1.20.1250.20">
    <property type="entry name" value="MFS general substrate transporter like domains"/>
    <property type="match status" value="2"/>
</dbReference>
<dbReference type="Pfam" id="PF07690">
    <property type="entry name" value="MFS_1"/>
    <property type="match status" value="1"/>
</dbReference>
<keyword evidence="4 6" id="KW-1133">Transmembrane helix</keyword>
<keyword evidence="3 6" id="KW-0812">Transmembrane</keyword>
<dbReference type="AlphaFoldDB" id="A0A196SB57"/>
<reference evidence="8 9" key="1">
    <citation type="submission" date="2016-05" db="EMBL/GenBank/DDBJ databases">
        <title>Nuclear genome of Blastocystis sp. subtype 1 NandII.</title>
        <authorList>
            <person name="Gentekaki E."/>
            <person name="Curtis B."/>
            <person name="Stairs C."/>
            <person name="Eme L."/>
            <person name="Herman E."/>
            <person name="Klimes V."/>
            <person name="Arias M.C."/>
            <person name="Elias M."/>
            <person name="Hilliou F."/>
            <person name="Klute M."/>
            <person name="Malik S.-B."/>
            <person name="Pightling A."/>
            <person name="Rachubinski R."/>
            <person name="Salas D."/>
            <person name="Schlacht A."/>
            <person name="Suga H."/>
            <person name="Archibald J."/>
            <person name="Ball S.G."/>
            <person name="Clark G."/>
            <person name="Dacks J."/>
            <person name="Van Der Giezen M."/>
            <person name="Tsaousis A."/>
            <person name="Roger A."/>
        </authorList>
    </citation>
    <scope>NUCLEOTIDE SEQUENCE [LARGE SCALE GENOMIC DNA]</scope>
    <source>
        <strain evidence="9">ATCC 50177 / NandII</strain>
    </source>
</reference>
<feature type="transmembrane region" description="Helical" evidence="6">
    <location>
        <begin position="317"/>
        <end position="336"/>
    </location>
</feature>
<dbReference type="GO" id="GO:0016020">
    <property type="term" value="C:membrane"/>
    <property type="evidence" value="ECO:0007669"/>
    <property type="project" value="UniProtKB-SubCell"/>
</dbReference>